<accession>A0A8H4KW29</accession>
<dbReference type="EMBL" id="JAADYS010002571">
    <property type="protein sequence ID" value="KAF4457806.1"/>
    <property type="molecule type" value="Genomic_DNA"/>
</dbReference>
<organism evidence="1 2">
    <name type="scientific">Fusarium albosuccineum</name>
    <dbReference type="NCBI Taxonomy" id="1237068"/>
    <lineage>
        <taxon>Eukaryota</taxon>
        <taxon>Fungi</taxon>
        <taxon>Dikarya</taxon>
        <taxon>Ascomycota</taxon>
        <taxon>Pezizomycotina</taxon>
        <taxon>Sordariomycetes</taxon>
        <taxon>Hypocreomycetidae</taxon>
        <taxon>Hypocreales</taxon>
        <taxon>Nectriaceae</taxon>
        <taxon>Fusarium</taxon>
        <taxon>Fusarium decemcellulare species complex</taxon>
    </lineage>
</organism>
<dbReference type="AlphaFoldDB" id="A0A8H4KW29"/>
<evidence type="ECO:0000313" key="2">
    <source>
        <dbReference type="Proteomes" id="UP000554235"/>
    </source>
</evidence>
<protein>
    <submittedName>
        <fullName evidence="1">Uncharacterized protein</fullName>
    </submittedName>
</protein>
<evidence type="ECO:0000313" key="1">
    <source>
        <dbReference type="EMBL" id="KAF4457806.1"/>
    </source>
</evidence>
<reference evidence="1 2" key="1">
    <citation type="submission" date="2020-01" db="EMBL/GenBank/DDBJ databases">
        <title>Identification and distribution of gene clusters putatively required for synthesis of sphingolipid metabolism inhibitors in phylogenetically diverse species of the filamentous fungus Fusarium.</title>
        <authorList>
            <person name="Kim H.-S."/>
            <person name="Busman M."/>
            <person name="Brown D.W."/>
            <person name="Divon H."/>
            <person name="Uhlig S."/>
            <person name="Proctor R.H."/>
        </authorList>
    </citation>
    <scope>NUCLEOTIDE SEQUENCE [LARGE SCALE GENOMIC DNA]</scope>
    <source>
        <strain evidence="1 2">NRRL 20459</strain>
    </source>
</reference>
<proteinExistence type="predicted"/>
<gene>
    <name evidence="1" type="ORF">FALBO_15128</name>
</gene>
<sequence length="150" mass="17226">MFASASLIIGSNLRAVAPSIEHVAVDIADCPDVFLVFEELSYLPRLKTIVMIIPSDAVDETQVIQWQGRIRDSTRVLRHISNLIDAPSRDGEWHQGTYMGWVLRTYLAGERARLYYTGETAPKIKLYVDRSRWSQAAGIDFERPWTLYFY</sequence>
<comment type="caution">
    <text evidence="1">The sequence shown here is derived from an EMBL/GenBank/DDBJ whole genome shotgun (WGS) entry which is preliminary data.</text>
</comment>
<dbReference type="Proteomes" id="UP000554235">
    <property type="component" value="Unassembled WGS sequence"/>
</dbReference>
<keyword evidence="2" id="KW-1185">Reference proteome</keyword>
<name>A0A8H4KW29_9HYPO</name>
<dbReference type="OrthoDB" id="4969633at2759"/>